<dbReference type="AlphaFoldDB" id="A0AAN7RHW0"/>
<evidence type="ECO:0000313" key="2">
    <source>
        <dbReference type="EMBL" id="KAK4804572.1"/>
    </source>
</evidence>
<dbReference type="EMBL" id="JAXQNO010000001">
    <property type="protein sequence ID" value="KAK4804572.1"/>
    <property type="molecule type" value="Genomic_DNA"/>
</dbReference>
<comment type="caution">
    <text evidence="2">The sequence shown here is derived from an EMBL/GenBank/DDBJ whole genome shotgun (WGS) entry which is preliminary data.</text>
</comment>
<sequence length="86" mass="10098">MNDIDGRPEEIHEVIGTGSRELIKYRAQMEDRAQREEEFFIRDPITKREKKKEKHLMKSRNGGSTEEEEFTIHVSALQHKHACPGH</sequence>
<dbReference type="Proteomes" id="UP001346149">
    <property type="component" value="Unassembled WGS sequence"/>
</dbReference>
<organism evidence="2 3">
    <name type="scientific">Trapa natans</name>
    <name type="common">Water chestnut</name>
    <dbReference type="NCBI Taxonomy" id="22666"/>
    <lineage>
        <taxon>Eukaryota</taxon>
        <taxon>Viridiplantae</taxon>
        <taxon>Streptophyta</taxon>
        <taxon>Embryophyta</taxon>
        <taxon>Tracheophyta</taxon>
        <taxon>Spermatophyta</taxon>
        <taxon>Magnoliopsida</taxon>
        <taxon>eudicotyledons</taxon>
        <taxon>Gunneridae</taxon>
        <taxon>Pentapetalae</taxon>
        <taxon>rosids</taxon>
        <taxon>malvids</taxon>
        <taxon>Myrtales</taxon>
        <taxon>Lythraceae</taxon>
        <taxon>Trapa</taxon>
    </lineage>
</organism>
<protein>
    <submittedName>
        <fullName evidence="2">Uncharacterized protein</fullName>
    </submittedName>
</protein>
<keyword evidence="3" id="KW-1185">Reference proteome</keyword>
<name>A0AAN7RHW0_TRANT</name>
<gene>
    <name evidence="2" type="ORF">SAY86_004389</name>
</gene>
<proteinExistence type="predicted"/>
<reference evidence="2 3" key="1">
    <citation type="journal article" date="2023" name="Hortic Res">
        <title>Pangenome of water caltrop reveals structural variations and asymmetric subgenome divergence after allopolyploidization.</title>
        <authorList>
            <person name="Zhang X."/>
            <person name="Chen Y."/>
            <person name="Wang L."/>
            <person name="Yuan Y."/>
            <person name="Fang M."/>
            <person name="Shi L."/>
            <person name="Lu R."/>
            <person name="Comes H.P."/>
            <person name="Ma Y."/>
            <person name="Chen Y."/>
            <person name="Huang G."/>
            <person name="Zhou Y."/>
            <person name="Zheng Z."/>
            <person name="Qiu Y."/>
        </authorList>
    </citation>
    <scope>NUCLEOTIDE SEQUENCE [LARGE SCALE GENOMIC DNA]</scope>
    <source>
        <strain evidence="2">F231</strain>
    </source>
</reference>
<accession>A0AAN7RHW0</accession>
<evidence type="ECO:0000313" key="3">
    <source>
        <dbReference type="Proteomes" id="UP001346149"/>
    </source>
</evidence>
<evidence type="ECO:0000256" key="1">
    <source>
        <dbReference type="SAM" id="MobiDB-lite"/>
    </source>
</evidence>
<feature type="region of interest" description="Disordered" evidence="1">
    <location>
        <begin position="48"/>
        <end position="68"/>
    </location>
</feature>
<feature type="compositionally biased region" description="Basic residues" evidence="1">
    <location>
        <begin position="48"/>
        <end position="58"/>
    </location>
</feature>